<sequence length="496" mass="56017">MPLPSLPLGIDLHTVVITVVAVVVIDYIYSQYIESTKDVNDLYLSDQSLIEATRLPNESAIYKSNKLDHSHGLRIGLDIRYDHYKVRHGNLCDIWQIVMDNASNTSNLNIDNQPLLLHALNHRIARLGDYLRANSITSIKINVRFFLVNQDVFVAIFAGFLNQVTVEFYDDITNLPANAEDLNNSLIVVDDSEQAYIHETTATFDNEYNFTKDKGIALKITRKINNKVLSTIEFTQLNLISAVASTLKHLPLTKVVDSNDSFLIINDALASNDHMLNNLTKLMTGFISNSQITLLNKPLDAVISWDTIFDLNPTIVSVSEARLAKMPIDSYLDQLSWYTKFFFNQKLIYVNKSLKNSPEIPMSKYNTMRCLFSTRVIVESGYYNIIGPVILTDFYDYRLNNVSNLKSFGCISQAMEIKLINVNAKNVGNIMVRGYNIGKTTTWLVGTSNETTEANLLGESLLRHDQNKLFMNQNNGFMTLNDSTGIWGNDGCLYVV</sequence>
<reference evidence="2" key="1">
    <citation type="submission" date="2016-05" db="EMBL/GenBank/DDBJ databases">
        <title>Comparative genomics of biotechnologically important yeasts.</title>
        <authorList>
            <consortium name="DOE Joint Genome Institute"/>
            <person name="Riley R."/>
            <person name="Haridas S."/>
            <person name="Wolfe K.H."/>
            <person name="Lopes M.R."/>
            <person name="Hittinger C.T."/>
            <person name="Goker M."/>
            <person name="Salamov A."/>
            <person name="Wisecaver J."/>
            <person name="Long T.M."/>
            <person name="Aerts A.L."/>
            <person name="Barry K."/>
            <person name="Choi C."/>
            <person name="Clum A."/>
            <person name="Coughlan A.Y."/>
            <person name="Deshpande S."/>
            <person name="Douglass A.P."/>
            <person name="Hanson S.J."/>
            <person name="Klenk H.-P."/>
            <person name="Labutti K."/>
            <person name="Lapidus A."/>
            <person name="Lindquist E."/>
            <person name="Lipzen A."/>
            <person name="Meier-Kolthoff J.P."/>
            <person name="Ohm R.A."/>
            <person name="Otillar R.P."/>
            <person name="Pangilinan J."/>
            <person name="Peng Y."/>
            <person name="Rokas A."/>
            <person name="Rosa C.A."/>
            <person name="Scheuner C."/>
            <person name="Sibirny A.A."/>
            <person name="Slot J.C."/>
            <person name="Stielow J.B."/>
            <person name="Sun H."/>
            <person name="Kurtzman C.P."/>
            <person name="Blackwell M."/>
            <person name="Grigoriev I.V."/>
            <person name="Jeffries T.W."/>
        </authorList>
    </citation>
    <scope>NUCLEOTIDE SEQUENCE [LARGE SCALE GENOMIC DNA]</scope>
    <source>
        <strain evidence="2">NRRL Y-17324</strain>
    </source>
</reference>
<accession>A0A1E4SM34</accession>
<dbReference type="AlphaFoldDB" id="A0A1E4SM34"/>
<keyword evidence="2" id="KW-1185">Reference proteome</keyword>
<proteinExistence type="predicted"/>
<dbReference type="EMBL" id="KV453910">
    <property type="protein sequence ID" value="ODV80548.1"/>
    <property type="molecule type" value="Genomic_DNA"/>
</dbReference>
<evidence type="ECO:0000313" key="1">
    <source>
        <dbReference type="EMBL" id="ODV80548.1"/>
    </source>
</evidence>
<dbReference type="GeneID" id="30983525"/>
<dbReference type="Proteomes" id="UP000094285">
    <property type="component" value="Unassembled WGS sequence"/>
</dbReference>
<evidence type="ECO:0000313" key="2">
    <source>
        <dbReference type="Proteomes" id="UP000094285"/>
    </source>
</evidence>
<organism evidence="1 2">
    <name type="scientific">Suhomyces tanzawaensis NRRL Y-17324</name>
    <dbReference type="NCBI Taxonomy" id="984487"/>
    <lineage>
        <taxon>Eukaryota</taxon>
        <taxon>Fungi</taxon>
        <taxon>Dikarya</taxon>
        <taxon>Ascomycota</taxon>
        <taxon>Saccharomycotina</taxon>
        <taxon>Pichiomycetes</taxon>
        <taxon>Debaryomycetaceae</taxon>
        <taxon>Suhomyces</taxon>
    </lineage>
</organism>
<gene>
    <name evidence="1" type="ORF">CANTADRAFT_46867</name>
</gene>
<name>A0A1E4SM34_9ASCO</name>
<protein>
    <submittedName>
        <fullName evidence="1">Uncharacterized protein</fullName>
    </submittedName>
</protein>
<dbReference type="STRING" id="984487.A0A1E4SM34"/>
<dbReference type="RefSeq" id="XP_020065670.1">
    <property type="nucleotide sequence ID" value="XM_020209389.1"/>
</dbReference>
<dbReference type="OrthoDB" id="4138492at2759"/>